<gene>
    <name evidence="1" type="ORF">GSOID_T00019888001</name>
</gene>
<dbReference type="Proteomes" id="UP000011014">
    <property type="component" value="Unassembled WGS sequence"/>
</dbReference>
<accession>E4YV34</accession>
<evidence type="ECO:0000313" key="1">
    <source>
        <dbReference type="EMBL" id="CBY39323.1"/>
    </source>
</evidence>
<dbReference type="EMBL" id="FN655496">
    <property type="protein sequence ID" value="CBY39323.1"/>
    <property type="molecule type" value="Genomic_DNA"/>
</dbReference>
<sequence length="41" mass="4675">ELVKLLQLHTAPVALVPLSRVTFKSKSWSLTARLDPKIFRN</sequence>
<proteinExistence type="predicted"/>
<dbReference type="AlphaFoldDB" id="E4YV34"/>
<organism evidence="1">
    <name type="scientific">Oikopleura dioica</name>
    <name type="common">Tunicate</name>
    <dbReference type="NCBI Taxonomy" id="34765"/>
    <lineage>
        <taxon>Eukaryota</taxon>
        <taxon>Metazoa</taxon>
        <taxon>Chordata</taxon>
        <taxon>Tunicata</taxon>
        <taxon>Appendicularia</taxon>
        <taxon>Copelata</taxon>
        <taxon>Oikopleuridae</taxon>
        <taxon>Oikopleura</taxon>
    </lineage>
</organism>
<reference evidence="1" key="1">
    <citation type="journal article" date="2010" name="Science">
        <title>Plasticity of animal genome architecture unmasked by rapid evolution of a pelagic tunicate.</title>
        <authorList>
            <person name="Denoeud F."/>
            <person name="Henriet S."/>
            <person name="Mungpakdee S."/>
            <person name="Aury J.M."/>
            <person name="Da Silva C."/>
            <person name="Brinkmann H."/>
            <person name="Mikhaleva J."/>
            <person name="Olsen L.C."/>
            <person name="Jubin C."/>
            <person name="Canestro C."/>
            <person name="Bouquet J.M."/>
            <person name="Danks G."/>
            <person name="Poulain J."/>
            <person name="Campsteijn C."/>
            <person name="Adamski M."/>
            <person name="Cross I."/>
            <person name="Yadetie F."/>
            <person name="Muffato M."/>
            <person name="Louis A."/>
            <person name="Butcher S."/>
            <person name="Tsagkogeorga G."/>
            <person name="Konrad A."/>
            <person name="Singh S."/>
            <person name="Jensen M.F."/>
            <person name="Cong E.H."/>
            <person name="Eikeseth-Otteraa H."/>
            <person name="Noel B."/>
            <person name="Anthouard V."/>
            <person name="Porcel B.M."/>
            <person name="Kachouri-Lafond R."/>
            <person name="Nishino A."/>
            <person name="Ugolini M."/>
            <person name="Chourrout P."/>
            <person name="Nishida H."/>
            <person name="Aasland R."/>
            <person name="Huzurbazar S."/>
            <person name="Westhof E."/>
            <person name="Delsuc F."/>
            <person name="Lehrach H."/>
            <person name="Reinhardt R."/>
            <person name="Weissenbach J."/>
            <person name="Roy S.W."/>
            <person name="Artiguenave F."/>
            <person name="Postlethwait J.H."/>
            <person name="Manak J.R."/>
            <person name="Thompson E.M."/>
            <person name="Jaillon O."/>
            <person name="Du Pasquier L."/>
            <person name="Boudinot P."/>
            <person name="Liberles D.A."/>
            <person name="Volff J.N."/>
            <person name="Philippe H."/>
            <person name="Lenhard B."/>
            <person name="Roest Crollius H."/>
            <person name="Wincker P."/>
            <person name="Chourrout D."/>
        </authorList>
    </citation>
    <scope>NUCLEOTIDE SEQUENCE [LARGE SCALE GENOMIC DNA]</scope>
</reference>
<name>E4YV34_OIKDI</name>
<feature type="non-terminal residue" evidence="1">
    <location>
        <position position="1"/>
    </location>
</feature>
<protein>
    <submittedName>
        <fullName evidence="1">Uncharacterized protein</fullName>
    </submittedName>
</protein>